<dbReference type="GO" id="GO:0006260">
    <property type="term" value="P:DNA replication"/>
    <property type="evidence" value="ECO:0007669"/>
    <property type="project" value="UniProtKB-KW"/>
</dbReference>
<dbReference type="InterPro" id="IPR043031">
    <property type="entry name" value="Viral_ssDBP_head"/>
</dbReference>
<dbReference type="InterPro" id="IPR000635">
    <property type="entry name" value="Viral_ssDNA-bd"/>
</dbReference>
<dbReference type="GO" id="GO:0042025">
    <property type="term" value="C:host cell nucleus"/>
    <property type="evidence" value="ECO:0007669"/>
    <property type="project" value="InterPro"/>
</dbReference>
<protein>
    <submittedName>
        <fullName evidence="4">ORF6</fullName>
    </submittedName>
</protein>
<keyword evidence="3" id="KW-0238">DNA-binding</keyword>
<dbReference type="HAMAP" id="MF_04007">
    <property type="entry name" value="HSV_DNBI"/>
    <property type="match status" value="1"/>
</dbReference>
<dbReference type="Gene3D" id="1.20.190.40">
    <property type="entry name" value="Viral ssDNA binding protein, head domain"/>
    <property type="match status" value="2"/>
</dbReference>
<evidence type="ECO:0000256" key="2">
    <source>
        <dbReference type="ARBA" id="ARBA00022705"/>
    </source>
</evidence>
<dbReference type="InterPro" id="IPR035989">
    <property type="entry name" value="DBP_sf"/>
</dbReference>
<reference evidence="4 5" key="1">
    <citation type="journal article" date="2013" name="J. Virol.">
        <title>Next-Generation Sequence Analysis of the Genome of RFHVMn, the Macaque Homolog of Kaposi's Sarcoma (KS)-Associated Herpesvirus, from a KS-Like Tumor of a Pig-Tailed Macaque.</title>
        <authorList>
            <person name="Bruce A.G."/>
            <person name="Ryan J.T."/>
            <person name="Thomas M.J."/>
            <person name="Peng X."/>
            <person name="Grundhoff A."/>
            <person name="Tsai C.C."/>
            <person name="Rose T.M."/>
        </authorList>
    </citation>
    <scope>NUCLEOTIDE SEQUENCE [LARGE SCALE GENOMIC DNA]</scope>
    <source>
        <strain evidence="4">RFHVMnM78114</strain>
    </source>
</reference>
<dbReference type="SUPFAM" id="SSF118208">
    <property type="entry name" value="Viral ssDNA binding protein"/>
    <property type="match status" value="1"/>
</dbReference>
<dbReference type="EMBL" id="KF703446">
    <property type="protein sequence ID" value="AGY30685.1"/>
    <property type="molecule type" value="Genomic_DNA"/>
</dbReference>
<evidence type="ECO:0000313" key="4">
    <source>
        <dbReference type="EMBL" id="AGY30685.1"/>
    </source>
</evidence>
<proteinExistence type="inferred from homology"/>
<dbReference type="GO" id="GO:0003697">
    <property type="term" value="F:single-stranded DNA binding"/>
    <property type="evidence" value="ECO:0007669"/>
    <property type="project" value="InterPro"/>
</dbReference>
<keyword evidence="1" id="KW-1048">Host nucleus</keyword>
<evidence type="ECO:0000256" key="1">
    <source>
        <dbReference type="ARBA" id="ARBA00022562"/>
    </source>
</evidence>
<organism evidence="4 5">
    <name type="scientific">Retroperitoneal fibromatosis-associated herpesvirus</name>
    <dbReference type="NCBI Taxonomy" id="111469"/>
    <lineage>
        <taxon>Viruses</taxon>
        <taxon>Duplodnaviria</taxon>
        <taxon>Heunggongvirae</taxon>
        <taxon>Peploviricota</taxon>
        <taxon>Herviviricetes</taxon>
        <taxon>Herpesvirales</taxon>
        <taxon>Orthoherpesviridae</taxon>
        <taxon>Gammaherpesvirinae</taxon>
        <taxon>Rhadinovirus</taxon>
        <taxon>Rhadinovirus macacinegamma8</taxon>
        <taxon>Macacine gammaherpesvirus 8</taxon>
    </lineage>
</organism>
<name>U5NIA6_9GAMA</name>
<evidence type="ECO:0000313" key="5">
    <source>
        <dbReference type="Proteomes" id="UP000134372"/>
    </source>
</evidence>
<accession>U5NIA6</accession>
<keyword evidence="5" id="KW-1185">Reference proteome</keyword>
<keyword evidence="2" id="KW-0235">DNA replication</keyword>
<sequence length="1132" mass="125477">MASKIAQGQPPEENLGSSAPIGPCGYIYAYANGTYPFQEASLLGNAYVGADVISLPLLHGLTVETNFPLNVKAIHKKLDATTLAVKITSYHREVLVFHNARLFRPLFQGPGLEKLCRDTRELFGFSNFSASPPQGATWDYRACSQLPASDEIFLAAIVTEGFKERLYAGKLVPVPSQTQPVRIGDTQAYKIPLFDEELFGSGYAKCPPRFYSPELSQYLHDSLYTCLAQALRLKNVEAVVQATERQFVHEHYKVAKLVHAKEFPQGAFRGAEGATLAVLDSLVAELGMSYGLSFIECPQDGCDALNYETWPIFENCTAPEDRVRALEAWNAEQALHISAQLFSANSVLYITRLAKLQTKTAKGDGNIYNSFYLQHGLGYLSEATIKENGAQAFKGVPTAALDGNSYTLSHLVYAASFSPHILARICYYLQFIPHHKSTNNQSYNVTQYVGTAALSPMCDLCRGERPSVCIHTLFYRLQDRFPPVLATTKRDPYVITGTAGAYNDLDILGNFATFREREEDGNPADETPKYTYWQLCQNLTEKLASIGVSESSDSLNNLIVDIPSFLKVFKNIDGIVDGELVKFINCMVKNNYNFREHIKSSHHILQFACNVYWQAPCAVFLHLYYRSLLTVIQDICLTACMLYEQDNPALGVSPSEWLKMHFQTMWTNFKGACFDKGAITGSELKIAHHDLFCDFFDTDAACGGMFAPTRVQVRLSRAMLMVPRTIKIKNRIIFANTMGTEAIQAGFVKSAAPKDSYVVGGPYIKFLHMLHRTLFPATKTSALYMWHKISQTSRTPVIPGVSEAQIVELCTYIKTSSQAFDEANVLDIIPETLTAYAKIRLNSSILRACGQTQFYATTLSCLTPACQTVAADEYPHVLGEVHLNSPEDYRTKIAGKTVTIVQSTLKHAVSATGRLRPIVTVPLVVNKYTGSNGNTNIFHCANLGYFFGRGVDRNLRADTVPFKKNNASSMMRKRHVIMTPTVDRLVKKQVSLNAGELEVEVIKRNVLAVLEDKNNPNPAKSALLELVKHLGGSCEHLSNEDVIYYLGTYSVLSDEVENLLETIRRSGRPWTREGAEEALQAEPEEDIQFAGPEDVSAGAVSQVEDFFPTSGIPSLAAGKKRKITSLLSDLDL</sequence>
<dbReference type="Proteomes" id="UP000134372">
    <property type="component" value="Segment"/>
</dbReference>
<dbReference type="Pfam" id="PF00747">
    <property type="entry name" value="Viral_DNA_bp"/>
    <property type="match status" value="1"/>
</dbReference>
<evidence type="ECO:0000256" key="3">
    <source>
        <dbReference type="ARBA" id="ARBA00023125"/>
    </source>
</evidence>